<gene>
    <name evidence="1" type="ORF">JWG45_01770</name>
</gene>
<protein>
    <recommendedName>
        <fullName evidence="3">Lipoprotein</fullName>
    </recommendedName>
</protein>
<dbReference type="Proteomes" id="UP000724686">
    <property type="component" value="Unassembled WGS sequence"/>
</dbReference>
<evidence type="ECO:0000313" key="2">
    <source>
        <dbReference type="Proteomes" id="UP000724686"/>
    </source>
</evidence>
<organism evidence="1 2">
    <name type="scientific">Leptospira ainlahdjerensis</name>
    <dbReference type="NCBI Taxonomy" id="2810033"/>
    <lineage>
        <taxon>Bacteria</taxon>
        <taxon>Pseudomonadati</taxon>
        <taxon>Spirochaetota</taxon>
        <taxon>Spirochaetia</taxon>
        <taxon>Leptospirales</taxon>
        <taxon>Leptospiraceae</taxon>
        <taxon>Leptospira</taxon>
    </lineage>
</organism>
<accession>A0ABS2UAB3</accession>
<evidence type="ECO:0008006" key="3">
    <source>
        <dbReference type="Google" id="ProtNLM"/>
    </source>
</evidence>
<dbReference type="EMBL" id="JAFFPU010000006">
    <property type="protein sequence ID" value="MBM9575870.1"/>
    <property type="molecule type" value="Genomic_DNA"/>
</dbReference>
<keyword evidence="2" id="KW-1185">Reference proteome</keyword>
<dbReference type="RefSeq" id="WP_205278068.1">
    <property type="nucleotide sequence ID" value="NZ_JAFFPU010000006.1"/>
</dbReference>
<evidence type="ECO:0000313" key="1">
    <source>
        <dbReference type="EMBL" id="MBM9575870.1"/>
    </source>
</evidence>
<proteinExistence type="predicted"/>
<name>A0ABS2UAB3_9LEPT</name>
<sequence>MSIRIVWILLSFVVLNCASWERLISSQREEWIGTSRYKQTQIFVIDLKKDSEIEADEGTKIQFPAGSLVDTDGNPISTSVRIEVSEYYKSEDILLSGLTTASLGRPIQTKGMILLNAFVESGIQANVNPQKPPKVSFNGTIEPGFKIFYGNKTKEGIVDWSTEVSKATNVSKVNFESNQPSLSKNQTATQPNDRLEMRLTEEVLIVSGKTKPVFFPILTLGWINCDRFLSMGTRLVSLNVEANYPSLEEETAYQLIIPSIRSVMPAYRDSSNHIVFPNLPPGEKAILYALRRSGATRWQIWTQEAVVGQEEKLVPRWELVKPKELVRRIRSLNF</sequence>
<reference evidence="1 2" key="1">
    <citation type="submission" date="2021-02" db="EMBL/GenBank/DDBJ databases">
        <title>Leptospira ainlahdjerensis sp. nov., Leptospira ainazelensis sp. nov., Leptospira abararensis sp. nov. and Leptospira chreensis sp. nov., four new species isolated from water sources in Algeria.</title>
        <authorList>
            <person name="Amara Korba A."/>
            <person name="Kainiu M."/>
            <person name="Vincent A.T."/>
            <person name="Mariet J.-F."/>
            <person name="Veyrier F.J."/>
            <person name="Goarant C."/>
            <person name="Picardeau M."/>
        </authorList>
    </citation>
    <scope>NUCLEOTIDE SEQUENCE [LARGE SCALE GENOMIC DNA]</scope>
    <source>
        <strain evidence="1 2">201903070</strain>
    </source>
</reference>
<comment type="caution">
    <text evidence="1">The sequence shown here is derived from an EMBL/GenBank/DDBJ whole genome shotgun (WGS) entry which is preliminary data.</text>
</comment>